<feature type="transmembrane region" description="Helical" evidence="5">
    <location>
        <begin position="1068"/>
        <end position="1088"/>
    </location>
</feature>
<feature type="transmembrane region" description="Helical" evidence="5">
    <location>
        <begin position="1117"/>
        <end position="1135"/>
    </location>
</feature>
<dbReference type="EMBL" id="BRXW01000320">
    <property type="protein sequence ID" value="GMI18097.1"/>
    <property type="molecule type" value="Genomic_DNA"/>
</dbReference>
<feature type="transmembrane region" description="Helical" evidence="5">
    <location>
        <begin position="543"/>
        <end position="560"/>
    </location>
</feature>
<feature type="transmembrane region" description="Helical" evidence="5">
    <location>
        <begin position="1461"/>
        <end position="1478"/>
    </location>
</feature>
<feature type="region of interest" description="Disordered" evidence="4">
    <location>
        <begin position="1"/>
        <end position="53"/>
    </location>
</feature>
<feature type="region of interest" description="Disordered" evidence="4">
    <location>
        <begin position="272"/>
        <end position="308"/>
    </location>
</feature>
<organism evidence="6 7">
    <name type="scientific">Triparma laevis f. longispina</name>
    <dbReference type="NCBI Taxonomy" id="1714387"/>
    <lineage>
        <taxon>Eukaryota</taxon>
        <taxon>Sar</taxon>
        <taxon>Stramenopiles</taxon>
        <taxon>Ochrophyta</taxon>
        <taxon>Bolidophyceae</taxon>
        <taxon>Parmales</taxon>
        <taxon>Triparmaceae</taxon>
        <taxon>Triparma</taxon>
    </lineage>
</organism>
<protein>
    <recommendedName>
        <fullName evidence="8">Adenylate kinase</fullName>
    </recommendedName>
</protein>
<feature type="transmembrane region" description="Helical" evidence="5">
    <location>
        <begin position="726"/>
        <end position="745"/>
    </location>
</feature>
<keyword evidence="5" id="KW-0472">Membrane</keyword>
<dbReference type="HAMAP" id="MF_00235">
    <property type="entry name" value="Adenylate_kinase_Adk"/>
    <property type="match status" value="1"/>
</dbReference>
<feature type="transmembrane region" description="Helical" evidence="5">
    <location>
        <begin position="1263"/>
        <end position="1285"/>
    </location>
</feature>
<comment type="caution">
    <text evidence="6">The sequence shown here is derived from an EMBL/GenBank/DDBJ whole genome shotgun (WGS) entry which is preliminary data.</text>
</comment>
<feature type="compositionally biased region" description="Polar residues" evidence="4">
    <location>
        <begin position="7"/>
        <end position="34"/>
    </location>
</feature>
<keyword evidence="3" id="KW-0418">Kinase</keyword>
<dbReference type="InterPro" id="IPR033690">
    <property type="entry name" value="Adenylat_kinase_CS"/>
</dbReference>
<dbReference type="GO" id="GO:0005524">
    <property type="term" value="F:ATP binding"/>
    <property type="evidence" value="ECO:0007669"/>
    <property type="project" value="InterPro"/>
</dbReference>
<evidence type="ECO:0000256" key="4">
    <source>
        <dbReference type="SAM" id="MobiDB-lite"/>
    </source>
</evidence>
<name>A0A9W7FSA3_9STRA</name>
<keyword evidence="7" id="KW-1185">Reference proteome</keyword>
<dbReference type="SUPFAM" id="SSF52540">
    <property type="entry name" value="P-loop containing nucleoside triphosphate hydrolases"/>
    <property type="match status" value="1"/>
</dbReference>
<feature type="transmembrane region" description="Helical" evidence="5">
    <location>
        <begin position="687"/>
        <end position="705"/>
    </location>
</feature>
<keyword evidence="5" id="KW-1133">Transmembrane helix</keyword>
<evidence type="ECO:0000313" key="6">
    <source>
        <dbReference type="EMBL" id="GMI18097.1"/>
    </source>
</evidence>
<dbReference type="PROSITE" id="PS00113">
    <property type="entry name" value="ADENYLATE_KINASE"/>
    <property type="match status" value="1"/>
</dbReference>
<evidence type="ECO:0000256" key="1">
    <source>
        <dbReference type="ARBA" id="ARBA00022679"/>
    </source>
</evidence>
<feature type="transmembrane region" description="Helical" evidence="5">
    <location>
        <begin position="906"/>
        <end position="926"/>
    </location>
</feature>
<dbReference type="PRINTS" id="PR00094">
    <property type="entry name" value="ADENYLTKNASE"/>
</dbReference>
<dbReference type="Gene3D" id="3.40.50.300">
    <property type="entry name" value="P-loop containing nucleotide triphosphate hydrolases"/>
    <property type="match status" value="1"/>
</dbReference>
<evidence type="ECO:0000256" key="3">
    <source>
        <dbReference type="ARBA" id="ARBA00022777"/>
    </source>
</evidence>
<keyword evidence="1" id="KW-0808">Transferase</keyword>
<feature type="transmembrane region" description="Helical" evidence="5">
    <location>
        <begin position="1499"/>
        <end position="1517"/>
    </location>
</feature>
<evidence type="ECO:0000313" key="7">
    <source>
        <dbReference type="Proteomes" id="UP001165122"/>
    </source>
</evidence>
<proteinExistence type="inferred from homology"/>
<feature type="transmembrane region" description="Helical" evidence="5">
    <location>
        <begin position="953"/>
        <end position="970"/>
    </location>
</feature>
<sequence length="1609" mass="182172">MGPKRTTGPQRNSKKNLIQGSDSSDTAHRQSSGSVWKVPASENQNKVPTAAPLFPPSPPKIIIAGAPASGKGTQCEIIKERYNIVHLSTGDMLRAAVKAGSEVGMKAKKQLEAGELVSDEVIIGVVKERLAQEDCQERGWLLDGFPRTLAQADALSAAGISCVSFVFLKVPDEILVERVVGRRTDPETGKIYHLKFDPPPTKEIEERLTHRADDTEEKVKVRLKAFHENVNSIASCYTDVMFEVKGDQDKRIVQQTITEHLDELFKKTTRKYFSDSPIPPPQNDPSFTPPPPSDDEGENHVPPPPLILTSTESRRQNFMSLASSVHSLDRESHDSARHIDHDFCYTKAASKNKKKDVLAHQHTGLHGSSLGQQLASPEEEINFNNPLSAHPHEFKHNKSNLFGEDSDEDDEADYDIFSDDHALETIIGIKCDHRFHKAFAWMLHAILAAVTIFAAMFMLDPSTMENEMRVRLLNPFGLLTLLLVMLGTDDIDPRRDLEAYKTGHSMKRLIKKCPNFCFTAFNLIIQKIFLAIAYYRTGNTPSFVSHVVMVILYPLMGRILHRIRIKMASTHKDEDKIEFFTTRGRGYSHQQHASNFKHLRLTESMFKNLVLTELPKIGFTTFLTIAYFSFEGYGCVHNAHLKEKEFMEANPLTNITYCHEVAYDECRSSDCISGVAECDDVVESSEAFAILFVLYAGIKLYVVPLGQLRYNFLNIMSFDLLFRDQIQILLFVLSAFGALFLFASADEIDDYCEYTDLANLETENLVVFRERSQKQRKAMNAIIRIIYFLTIFCAGLRSDLTVWKGKKRYGLAKWIQRRLSTKETCTAAPVFRGSMLIVAAFLCFGVNIPFLYFAWMARADGTFDSPYAKMAENAYSVFVAAWAFIFCCVGIYYFSRPMTMGYQKNFVYAIIPLNSIMCGIGCMWMEDWENKCAVEAANNPDVGKFDSVFADNALYNFCTAGLTIVFWPIVRKCNYLLKHDYAEREVQKHILNLFTYATTVLAPACFLFAEGTGCTHAHSYRGCYALVQANFTVELYLILSYCYFLIFGFTLSSFTVDDILNFNAPASLILQLVGAFFSSLLAFAAFGMRPRENDDAALYEDGTGPTGVYKKDATMNAIMNIRYTICTIWIANYCIQGMHVHRAHKSHVSGESNHEKKHRKHHTNLDRFWLARKERQFVKWLEHQLKVPEGDYNIRISRFFTGTAFVFVFISLLMAGATRMSPEVGEPVVMNCTDASPDLIKKYNLTDSDVCFEPMSEDVKHGALYLVGWTCMSDLSHTMAVFVIMSNLNVGQPTYRVIDVISLLIISIVFVVVGTHPNFSSDPRLIIYGLLILIFAYFAIRAKKAMIENFSPVELKKHILTMSLGMVAQLAPVIFLQCEYFGCARRGYEDDDPTHVGFNIVTLNDGTYCGSVRTGTKSVSFQVAMILVMGFVVGLFIKYSADNEDLTIEKISRLRMSRFNVFQLFTFLTTSFLALYLFGTRGKANDYYAERDYTLQDNCLLGVYLLWFVLLVTEAYTRVASMTNDIVFLADLHKDRAEELQDIEAGGKEKKRDKKQLWDLNEVNNNKKVKDKQKAFQIENKFESGRFKKAKTRGTKGNFEVPDFSPGML</sequence>
<feature type="transmembrane region" description="Helical" evidence="5">
    <location>
        <begin position="438"/>
        <end position="459"/>
    </location>
</feature>
<feature type="transmembrane region" description="Helical" evidence="5">
    <location>
        <begin position="836"/>
        <end position="855"/>
    </location>
</feature>
<evidence type="ECO:0000256" key="5">
    <source>
        <dbReference type="SAM" id="Phobius"/>
    </source>
</evidence>
<accession>A0A9W7FSA3</accession>
<dbReference type="InterPro" id="IPR027417">
    <property type="entry name" value="P-loop_NTPase"/>
</dbReference>
<feature type="transmembrane region" description="Helical" evidence="5">
    <location>
        <begin position="1199"/>
        <end position="1217"/>
    </location>
</feature>
<feature type="transmembrane region" description="Helical" evidence="5">
    <location>
        <begin position="1035"/>
        <end position="1056"/>
    </location>
</feature>
<gene>
    <name evidence="6" type="ORF">TrLO_g1519</name>
</gene>
<feature type="transmembrane region" description="Helical" evidence="5">
    <location>
        <begin position="609"/>
        <end position="630"/>
    </location>
</feature>
<feature type="compositionally biased region" description="Pro residues" evidence="4">
    <location>
        <begin position="277"/>
        <end position="292"/>
    </location>
</feature>
<evidence type="ECO:0000256" key="2">
    <source>
        <dbReference type="ARBA" id="ARBA00022741"/>
    </source>
</evidence>
<dbReference type="OrthoDB" id="439792at2759"/>
<evidence type="ECO:0008006" key="8">
    <source>
        <dbReference type="Google" id="ProtNLM"/>
    </source>
</evidence>
<dbReference type="PANTHER" id="PTHR23359">
    <property type="entry name" value="NUCLEOTIDE KINASE"/>
    <property type="match status" value="1"/>
</dbReference>
<dbReference type="InterPro" id="IPR000850">
    <property type="entry name" value="Adenylat/UMP-CMP_kin"/>
</dbReference>
<dbReference type="GO" id="GO:0004017">
    <property type="term" value="F:AMP kinase activity"/>
    <property type="evidence" value="ECO:0007669"/>
    <property type="project" value="InterPro"/>
</dbReference>
<dbReference type="CDD" id="cd01428">
    <property type="entry name" value="ADK"/>
    <property type="match status" value="1"/>
</dbReference>
<feature type="transmembrane region" description="Helical" evidence="5">
    <location>
        <begin position="781"/>
        <end position="800"/>
    </location>
</feature>
<dbReference type="InterPro" id="IPR006259">
    <property type="entry name" value="Adenyl_kin_sub"/>
</dbReference>
<dbReference type="NCBIfam" id="TIGR01351">
    <property type="entry name" value="adk"/>
    <property type="match status" value="1"/>
</dbReference>
<keyword evidence="2" id="KW-0547">Nucleotide-binding</keyword>
<reference evidence="7" key="1">
    <citation type="journal article" date="2023" name="Commun. Biol.">
        <title>Genome analysis of Parmales, the sister group of diatoms, reveals the evolutionary specialization of diatoms from phago-mixotrophs to photoautotrophs.</title>
        <authorList>
            <person name="Ban H."/>
            <person name="Sato S."/>
            <person name="Yoshikawa S."/>
            <person name="Yamada K."/>
            <person name="Nakamura Y."/>
            <person name="Ichinomiya M."/>
            <person name="Sato N."/>
            <person name="Blanc-Mathieu R."/>
            <person name="Endo H."/>
            <person name="Kuwata A."/>
            <person name="Ogata H."/>
        </authorList>
    </citation>
    <scope>NUCLEOTIDE SEQUENCE [LARGE SCALE GENOMIC DNA]</scope>
    <source>
        <strain evidence="7">NIES 3700</strain>
    </source>
</reference>
<feature type="transmembrane region" description="Helical" evidence="5">
    <location>
        <begin position="1325"/>
        <end position="1342"/>
    </location>
</feature>
<feature type="transmembrane region" description="Helical" evidence="5">
    <location>
        <begin position="516"/>
        <end position="537"/>
    </location>
</feature>
<feature type="transmembrane region" description="Helical" evidence="5">
    <location>
        <begin position="875"/>
        <end position="894"/>
    </location>
</feature>
<dbReference type="Pfam" id="PF00406">
    <property type="entry name" value="ADK"/>
    <property type="match status" value="1"/>
</dbReference>
<feature type="transmembrane region" description="Helical" evidence="5">
    <location>
        <begin position="1297"/>
        <end position="1319"/>
    </location>
</feature>
<feature type="transmembrane region" description="Helical" evidence="5">
    <location>
        <begin position="990"/>
        <end position="1009"/>
    </location>
</feature>
<dbReference type="Proteomes" id="UP001165122">
    <property type="component" value="Unassembled WGS sequence"/>
</dbReference>
<feature type="transmembrane region" description="Helical" evidence="5">
    <location>
        <begin position="1423"/>
        <end position="1441"/>
    </location>
</feature>
<keyword evidence="5" id="KW-0812">Transmembrane</keyword>